<feature type="transmembrane region" description="Helical" evidence="6">
    <location>
        <begin position="272"/>
        <end position="289"/>
    </location>
</feature>
<dbReference type="Pfam" id="PF07690">
    <property type="entry name" value="MFS_1"/>
    <property type="match status" value="1"/>
</dbReference>
<accession>A0A074YT57</accession>
<dbReference type="FunCoup" id="A0A074YT57">
    <property type="interactions" value="66"/>
</dbReference>
<keyword evidence="4 6" id="KW-0472">Membrane</keyword>
<dbReference type="InterPro" id="IPR020846">
    <property type="entry name" value="MFS_dom"/>
</dbReference>
<feature type="region of interest" description="Disordered" evidence="5">
    <location>
        <begin position="1"/>
        <end position="67"/>
    </location>
</feature>
<feature type="transmembrane region" description="Helical" evidence="6">
    <location>
        <begin position="341"/>
        <end position="362"/>
    </location>
</feature>
<dbReference type="OMA" id="FMWFGSA"/>
<dbReference type="GO" id="GO:0022857">
    <property type="term" value="F:transmembrane transporter activity"/>
    <property type="evidence" value="ECO:0007669"/>
    <property type="project" value="InterPro"/>
</dbReference>
<feature type="transmembrane region" description="Helical" evidence="6">
    <location>
        <begin position="539"/>
        <end position="561"/>
    </location>
</feature>
<evidence type="ECO:0000256" key="3">
    <source>
        <dbReference type="ARBA" id="ARBA00022989"/>
    </source>
</evidence>
<dbReference type="FunFam" id="1.20.1250.20:FF:000196">
    <property type="entry name" value="MFS toxin efflux pump (AflT)"/>
    <property type="match status" value="1"/>
</dbReference>
<feature type="transmembrane region" description="Helical" evidence="6">
    <location>
        <begin position="168"/>
        <end position="192"/>
    </location>
</feature>
<dbReference type="PROSITE" id="PS50850">
    <property type="entry name" value="MFS"/>
    <property type="match status" value="1"/>
</dbReference>
<dbReference type="Proteomes" id="UP000030641">
    <property type="component" value="Unassembled WGS sequence"/>
</dbReference>
<dbReference type="PANTHER" id="PTHR23501">
    <property type="entry name" value="MAJOR FACILITATOR SUPERFAMILY"/>
    <property type="match status" value="1"/>
</dbReference>
<feature type="transmembrane region" description="Helical" evidence="6">
    <location>
        <begin position="438"/>
        <end position="461"/>
    </location>
</feature>
<evidence type="ECO:0000259" key="7">
    <source>
        <dbReference type="PROSITE" id="PS50850"/>
    </source>
</evidence>
<name>A0A074YT57_AURSE</name>
<dbReference type="Gene3D" id="1.20.1250.20">
    <property type="entry name" value="MFS general substrate transporter like domains"/>
    <property type="match status" value="1"/>
</dbReference>
<feature type="transmembrane region" description="Helical" evidence="6">
    <location>
        <begin position="142"/>
        <end position="162"/>
    </location>
</feature>
<dbReference type="InParanoid" id="A0A074YT57"/>
<evidence type="ECO:0000256" key="5">
    <source>
        <dbReference type="SAM" id="MobiDB-lite"/>
    </source>
</evidence>
<feature type="transmembrane region" description="Helical" evidence="6">
    <location>
        <begin position="382"/>
        <end position="401"/>
    </location>
</feature>
<dbReference type="Gene3D" id="1.20.1720.10">
    <property type="entry name" value="Multidrug resistance protein D"/>
    <property type="match status" value="1"/>
</dbReference>
<dbReference type="EMBL" id="KL584750">
    <property type="protein sequence ID" value="KEQ99329.1"/>
    <property type="molecule type" value="Genomic_DNA"/>
</dbReference>
<sequence>MGLFRSSRGATAESNVIELESHEGGDGPVGKSEAVTAIREDSVDKDATSSGEGETDAPARAAEDESKYPHGPKLWLLVMGLCLTIWVVALDNSIIATAIPKITTEWPDALNDVGWIGSSYLLTTTSLQPSFGKVYTYFDVKWTYLSALIIFEIGSVICAAATSSTMLIVGRAVAGVGAAALFSGGMTIIGFIAPLRKRAIYIASLSSMFGIASIVGPLLGGVFTDRATWRWCFWINLPFGAIGLVAVFFFFSNPERKHTNMTFREKVKQIDILGAFLLICAIICLLLALQWGGTTYPWSNSKVWGCLLGFGLLISVFIALQIKLGDRATLPPRILVKQRTVLVSAAYSAFFAMGMYTHIFYLPFYFQAVKNTSAEGSGIRCIAYLVSNTIASVIVGGTITVIGVYAPFMWFGAAVFTVGAGMLYTLEVGSPAARWIGYQLLAGIGSGSAIQIPFIAVQVVLEEKDMPSGNAIAIFFNSLGGAISISIAQNIFANTLVKDIIKNAPGVNPAAVISAGATHVREVVSADQLAGVLMAYSNAVTSAFIVPIATSGLAFIVSLFIEWKSIKGKNIMGGGAA</sequence>
<dbReference type="GeneID" id="25371835"/>
<dbReference type="SUPFAM" id="SSF103473">
    <property type="entry name" value="MFS general substrate transporter"/>
    <property type="match status" value="1"/>
</dbReference>
<keyword evidence="2 6" id="KW-0812">Transmembrane</keyword>
<feature type="transmembrane region" description="Helical" evidence="6">
    <location>
        <begin position="301"/>
        <end position="320"/>
    </location>
</feature>
<feature type="compositionally biased region" description="Basic and acidic residues" evidence="5">
    <location>
        <begin position="38"/>
        <end position="47"/>
    </location>
</feature>
<evidence type="ECO:0000313" key="9">
    <source>
        <dbReference type="Proteomes" id="UP000030641"/>
    </source>
</evidence>
<dbReference type="HOGENOM" id="CLU_000960_22_1_1"/>
<evidence type="ECO:0000256" key="1">
    <source>
        <dbReference type="ARBA" id="ARBA00004141"/>
    </source>
</evidence>
<dbReference type="CDD" id="cd17502">
    <property type="entry name" value="MFS_Azr1_MDR_like"/>
    <property type="match status" value="1"/>
</dbReference>
<dbReference type="OrthoDB" id="10021397at2759"/>
<evidence type="ECO:0000256" key="2">
    <source>
        <dbReference type="ARBA" id="ARBA00022692"/>
    </source>
</evidence>
<feature type="domain" description="Major facilitator superfamily (MFS) profile" evidence="7">
    <location>
        <begin position="77"/>
        <end position="566"/>
    </location>
</feature>
<organism evidence="8 9">
    <name type="scientific">Aureobasidium subglaciale (strain EXF-2481)</name>
    <name type="common">Aureobasidium pullulans var. subglaciale</name>
    <dbReference type="NCBI Taxonomy" id="1043005"/>
    <lineage>
        <taxon>Eukaryota</taxon>
        <taxon>Fungi</taxon>
        <taxon>Dikarya</taxon>
        <taxon>Ascomycota</taxon>
        <taxon>Pezizomycotina</taxon>
        <taxon>Dothideomycetes</taxon>
        <taxon>Dothideomycetidae</taxon>
        <taxon>Dothideales</taxon>
        <taxon>Saccotheciaceae</taxon>
        <taxon>Aureobasidium</taxon>
    </lineage>
</organism>
<feature type="transmembrane region" description="Helical" evidence="6">
    <location>
        <begin position="473"/>
        <end position="492"/>
    </location>
</feature>
<reference evidence="8 9" key="1">
    <citation type="journal article" date="2014" name="BMC Genomics">
        <title>Genome sequencing of four Aureobasidium pullulans varieties: biotechnological potential, stress tolerance, and description of new species.</title>
        <authorList>
            <person name="Gostin Ar C."/>
            <person name="Ohm R.A."/>
            <person name="Kogej T."/>
            <person name="Sonjak S."/>
            <person name="Turk M."/>
            <person name="Zajc J."/>
            <person name="Zalar P."/>
            <person name="Grube M."/>
            <person name="Sun H."/>
            <person name="Han J."/>
            <person name="Sharma A."/>
            <person name="Chiniquy J."/>
            <person name="Ngan C.Y."/>
            <person name="Lipzen A."/>
            <person name="Barry K."/>
            <person name="Grigoriev I.V."/>
            <person name="Gunde-Cimerman N."/>
        </authorList>
    </citation>
    <scope>NUCLEOTIDE SEQUENCE [LARGE SCALE GENOMIC DNA]</scope>
    <source>
        <strain evidence="8 9">EXF-2481</strain>
    </source>
</reference>
<feature type="transmembrane region" description="Helical" evidence="6">
    <location>
        <begin position="74"/>
        <end position="95"/>
    </location>
</feature>
<proteinExistence type="predicted"/>
<feature type="transmembrane region" description="Helical" evidence="6">
    <location>
        <begin position="199"/>
        <end position="219"/>
    </location>
</feature>
<dbReference type="RefSeq" id="XP_013348316.1">
    <property type="nucleotide sequence ID" value="XM_013492862.1"/>
</dbReference>
<keyword evidence="9" id="KW-1185">Reference proteome</keyword>
<feature type="transmembrane region" description="Helical" evidence="6">
    <location>
        <begin position="231"/>
        <end position="251"/>
    </location>
</feature>
<evidence type="ECO:0000313" key="8">
    <source>
        <dbReference type="EMBL" id="KEQ99329.1"/>
    </source>
</evidence>
<dbReference type="FunFam" id="1.20.1720.10:FF:000012">
    <property type="entry name" value="MFS toxin efflux pump (AflT)"/>
    <property type="match status" value="1"/>
</dbReference>
<dbReference type="AlphaFoldDB" id="A0A074YT57"/>
<dbReference type="GO" id="GO:0005886">
    <property type="term" value="C:plasma membrane"/>
    <property type="evidence" value="ECO:0007669"/>
    <property type="project" value="TreeGrafter"/>
</dbReference>
<dbReference type="InterPro" id="IPR011701">
    <property type="entry name" value="MFS"/>
</dbReference>
<protein>
    <recommendedName>
        <fullName evidence="7">Major facilitator superfamily (MFS) profile domain-containing protein</fullName>
    </recommendedName>
</protein>
<comment type="subcellular location">
    <subcellularLocation>
        <location evidence="1">Membrane</location>
        <topology evidence="1">Multi-pass membrane protein</topology>
    </subcellularLocation>
</comment>
<evidence type="ECO:0000256" key="4">
    <source>
        <dbReference type="ARBA" id="ARBA00023136"/>
    </source>
</evidence>
<dbReference type="PANTHER" id="PTHR23501:SF198">
    <property type="entry name" value="AZOLE RESISTANCE PROTEIN 1-RELATED"/>
    <property type="match status" value="1"/>
</dbReference>
<feature type="transmembrane region" description="Helical" evidence="6">
    <location>
        <begin position="408"/>
        <end position="426"/>
    </location>
</feature>
<keyword evidence="3 6" id="KW-1133">Transmembrane helix</keyword>
<evidence type="ECO:0000256" key="6">
    <source>
        <dbReference type="SAM" id="Phobius"/>
    </source>
</evidence>
<gene>
    <name evidence="8" type="ORF">AUEXF2481DRAFT_84961</name>
</gene>
<dbReference type="InterPro" id="IPR036259">
    <property type="entry name" value="MFS_trans_sf"/>
</dbReference>